<evidence type="ECO:0000313" key="1">
    <source>
        <dbReference type="EMBL" id="KAJ2769298.1"/>
    </source>
</evidence>
<dbReference type="Proteomes" id="UP001140066">
    <property type="component" value="Unassembled WGS sequence"/>
</dbReference>
<evidence type="ECO:0000313" key="2">
    <source>
        <dbReference type="Proteomes" id="UP001140066"/>
    </source>
</evidence>
<proteinExistence type="predicted"/>
<name>A0ACC1JXW4_9FUNG</name>
<reference evidence="1" key="1">
    <citation type="submission" date="2022-07" db="EMBL/GenBank/DDBJ databases">
        <title>Phylogenomic reconstructions and comparative analyses of Kickxellomycotina fungi.</title>
        <authorList>
            <person name="Reynolds N.K."/>
            <person name="Stajich J.E."/>
            <person name="Barry K."/>
            <person name="Grigoriev I.V."/>
            <person name="Crous P."/>
            <person name="Smith M.E."/>
        </authorList>
    </citation>
    <scope>NUCLEOTIDE SEQUENCE</scope>
    <source>
        <strain evidence="1">BCRC 34191</strain>
    </source>
</reference>
<sequence>GPCTFYLSDTKTKGKGAVWFPIEKESFGGGLWCSENIKKNGYKHGVVIPKEVPPGTYYLRTEIIDLDSSIGDEDFTKGPHFYVNCMAITVTGSGKASPKGYKIPGIYNNAESKFKVDASSATEGAKFVIPGPVMDASLAFKL</sequence>
<dbReference type="EMBL" id="JANBUK010003027">
    <property type="protein sequence ID" value="KAJ2769298.1"/>
    <property type="molecule type" value="Genomic_DNA"/>
</dbReference>
<gene>
    <name evidence="1" type="ORF">GGI18_005426</name>
</gene>
<keyword evidence="2" id="KW-1185">Reference proteome</keyword>
<feature type="non-terminal residue" evidence="1">
    <location>
        <position position="1"/>
    </location>
</feature>
<protein>
    <submittedName>
        <fullName evidence="1">Uncharacterized protein</fullName>
    </submittedName>
</protein>
<accession>A0ACC1JXW4</accession>
<organism evidence="1 2">
    <name type="scientific">Coemansia linderi</name>
    <dbReference type="NCBI Taxonomy" id="2663919"/>
    <lineage>
        <taxon>Eukaryota</taxon>
        <taxon>Fungi</taxon>
        <taxon>Fungi incertae sedis</taxon>
        <taxon>Zoopagomycota</taxon>
        <taxon>Kickxellomycotina</taxon>
        <taxon>Kickxellomycetes</taxon>
        <taxon>Kickxellales</taxon>
        <taxon>Kickxellaceae</taxon>
        <taxon>Coemansia</taxon>
    </lineage>
</organism>
<comment type="caution">
    <text evidence="1">The sequence shown here is derived from an EMBL/GenBank/DDBJ whole genome shotgun (WGS) entry which is preliminary data.</text>
</comment>